<dbReference type="InterPro" id="IPR011990">
    <property type="entry name" value="TPR-like_helical_dom_sf"/>
</dbReference>
<feature type="repeat" description="TPR" evidence="1">
    <location>
        <begin position="6"/>
        <end position="39"/>
    </location>
</feature>
<evidence type="ECO:0008006" key="4">
    <source>
        <dbReference type="Google" id="ProtNLM"/>
    </source>
</evidence>
<protein>
    <recommendedName>
        <fullName evidence="4">Tetratricopeptide repeat protein</fullName>
    </recommendedName>
</protein>
<dbReference type="Proteomes" id="UP001203297">
    <property type="component" value="Unassembled WGS sequence"/>
</dbReference>
<evidence type="ECO:0000256" key="1">
    <source>
        <dbReference type="PROSITE-ProRule" id="PRU00339"/>
    </source>
</evidence>
<dbReference type="Gene3D" id="1.25.40.10">
    <property type="entry name" value="Tetratricopeptide repeat domain"/>
    <property type="match status" value="1"/>
</dbReference>
<dbReference type="EMBL" id="WTXG01000080">
    <property type="protein sequence ID" value="KAI0294130.1"/>
    <property type="molecule type" value="Genomic_DNA"/>
</dbReference>
<comment type="caution">
    <text evidence="2">The sequence shown here is derived from an EMBL/GenBank/DDBJ whole genome shotgun (WGS) entry which is preliminary data.</text>
</comment>
<evidence type="ECO:0000313" key="3">
    <source>
        <dbReference type="Proteomes" id="UP001203297"/>
    </source>
</evidence>
<evidence type="ECO:0000313" key="2">
    <source>
        <dbReference type="EMBL" id="KAI0294130.1"/>
    </source>
</evidence>
<proteinExistence type="predicted"/>
<reference evidence="2" key="1">
    <citation type="journal article" date="2022" name="New Phytol.">
        <title>Evolutionary transition to the ectomycorrhizal habit in the genomes of a hyperdiverse lineage of mushroom-forming fungi.</title>
        <authorList>
            <person name="Looney B."/>
            <person name="Miyauchi S."/>
            <person name="Morin E."/>
            <person name="Drula E."/>
            <person name="Courty P.E."/>
            <person name="Kohler A."/>
            <person name="Kuo A."/>
            <person name="LaButti K."/>
            <person name="Pangilinan J."/>
            <person name="Lipzen A."/>
            <person name="Riley R."/>
            <person name="Andreopoulos W."/>
            <person name="He G."/>
            <person name="Johnson J."/>
            <person name="Nolan M."/>
            <person name="Tritt A."/>
            <person name="Barry K.W."/>
            <person name="Grigoriev I.V."/>
            <person name="Nagy L.G."/>
            <person name="Hibbett D."/>
            <person name="Henrissat B."/>
            <person name="Matheny P.B."/>
            <person name="Labbe J."/>
            <person name="Martin F.M."/>
        </authorList>
    </citation>
    <scope>NUCLEOTIDE SEQUENCE</scope>
    <source>
        <strain evidence="2">BPL690</strain>
    </source>
</reference>
<keyword evidence="3" id="KW-1185">Reference proteome</keyword>
<dbReference type="AlphaFoldDB" id="A0AAD4LY77"/>
<name>A0AAD4LY77_9AGAM</name>
<dbReference type="InterPro" id="IPR019734">
    <property type="entry name" value="TPR_rpt"/>
</dbReference>
<sequence length="65" mass="7467">MVLGQGNALHGLGRVYMERSQLKDAKHMFEQALTKHKQAKATIWQGLDKEYLDRVLSKMDHASKK</sequence>
<gene>
    <name evidence="2" type="ORF">B0F90DRAFT_1758804</name>
</gene>
<keyword evidence="1" id="KW-0802">TPR repeat</keyword>
<organism evidence="2 3">
    <name type="scientific">Multifurca ochricompacta</name>
    <dbReference type="NCBI Taxonomy" id="376703"/>
    <lineage>
        <taxon>Eukaryota</taxon>
        <taxon>Fungi</taxon>
        <taxon>Dikarya</taxon>
        <taxon>Basidiomycota</taxon>
        <taxon>Agaricomycotina</taxon>
        <taxon>Agaricomycetes</taxon>
        <taxon>Russulales</taxon>
        <taxon>Russulaceae</taxon>
        <taxon>Multifurca</taxon>
    </lineage>
</organism>
<accession>A0AAD4LY77</accession>
<dbReference type="PROSITE" id="PS50005">
    <property type="entry name" value="TPR"/>
    <property type="match status" value="1"/>
</dbReference>